<dbReference type="SUPFAM" id="SSF56300">
    <property type="entry name" value="Metallo-dependent phosphatases"/>
    <property type="match status" value="1"/>
</dbReference>
<dbReference type="InterPro" id="IPR052900">
    <property type="entry name" value="Phospholipid_Metab_Enz"/>
</dbReference>
<dbReference type="PANTHER" id="PTHR43606:SF2">
    <property type="entry name" value="ALKALINE PHOSPHATASE FAMILY PROTEIN (AFU_ORTHOLOGUE AFUA_5G03860)"/>
    <property type="match status" value="1"/>
</dbReference>
<reference evidence="4" key="1">
    <citation type="journal article" date="2019" name="Int. J. Syst. Evol. Microbiol.">
        <title>The Global Catalogue of Microorganisms (GCM) 10K type strain sequencing project: providing services to taxonomists for standard genome sequencing and annotation.</title>
        <authorList>
            <consortium name="The Broad Institute Genomics Platform"/>
            <consortium name="The Broad Institute Genome Sequencing Center for Infectious Disease"/>
            <person name="Wu L."/>
            <person name="Ma J."/>
        </authorList>
    </citation>
    <scope>NUCLEOTIDE SEQUENCE [LARGE SCALE GENOMIC DNA]</scope>
    <source>
        <strain evidence="4">KCTC 52141</strain>
    </source>
</reference>
<sequence length="779" mass="86615">MQRRRFIQLAASAGIGASMAPSLAAMAAAERKAQVATPSDFLAIEQNSQTWLGRDFWANRLQDWQVSNGRIECAQSDKSYEVRTVSLLTRELTDAHKPARIRVTVGALEPDKAGFCGLLLGVGAGQLDYRASALAQRFSGTNGGFMATLNNQGDLAFQDFSEATNTLAFESLTRTGATPIGAVDHRAIVLDCHIDPVSDGRFDVRLIALDAKTEREIGFAVRTNVAAEELTGGIMLVSSTPANQPGTGWWFQDVATAGEKILVDDKRAEGPVLGCLYSLNQHVMKLTAQFFPLNTQEHPNAELQLKSTSGEWTTRAFAAIEDGFVARFRADDWRTDQAVDYRIVVPGAAKYPPFEGRFRRDSGGTDELNVGLYSCIIPTAKSLDEGHYKKLIPEEQVLGRYTSDNIFFPHNELVANSSSHDPDLCLFVGDQYYETYPTRYGRDTPQAKLDTLYRWYLWLWAFRDMTRNRPAIVLVDDHDVLQGNLWGNAGVSGGPKEEDGGFKWDVDLMRMVYRVQCSHNPDAYDTTPINGCIPVYYGSFVYGGVNFAFVEDRKFKTPPDYDSNPLKTAGELLGKRQEQFLDNWAKSRPGMPKAIITASMWGSPQTDENGQPLLDYDANGYPPDGRRRAIALAKKAQAVVLSGDQHLGMLAEQCLDSFDDGVLFFSGPASAAFWQRWFEPAEALEHQRDGNRNSGDFVDTFGNKMRVLAVANPKISHADFQDDNTTWGKFLADRQLKSEGYGLVRFKPARGEVAFECWPWDADPASDSQFSGWPYHYKL</sequence>
<protein>
    <submittedName>
        <fullName evidence="3">Alkaline phosphatase D family protein</fullName>
    </submittedName>
</protein>
<evidence type="ECO:0000313" key="4">
    <source>
        <dbReference type="Proteomes" id="UP001595548"/>
    </source>
</evidence>
<organism evidence="3 4">
    <name type="scientific">Gilvimarinus japonicus</name>
    <dbReference type="NCBI Taxonomy" id="1796469"/>
    <lineage>
        <taxon>Bacteria</taxon>
        <taxon>Pseudomonadati</taxon>
        <taxon>Pseudomonadota</taxon>
        <taxon>Gammaproteobacteria</taxon>
        <taxon>Cellvibrionales</taxon>
        <taxon>Cellvibrionaceae</taxon>
        <taxon>Gilvimarinus</taxon>
    </lineage>
</organism>
<dbReference type="InterPro" id="IPR038607">
    <property type="entry name" value="PhoD-like_sf"/>
</dbReference>
<dbReference type="Gene3D" id="3.60.21.70">
    <property type="entry name" value="PhoD-like phosphatase"/>
    <property type="match status" value="1"/>
</dbReference>
<accession>A0ABV7HSE4</accession>
<dbReference type="Proteomes" id="UP001595548">
    <property type="component" value="Unassembled WGS sequence"/>
</dbReference>
<dbReference type="InterPro" id="IPR029052">
    <property type="entry name" value="Metallo-depent_PP-like"/>
</dbReference>
<evidence type="ECO:0000256" key="1">
    <source>
        <dbReference type="SAM" id="SignalP"/>
    </source>
</evidence>
<evidence type="ECO:0000259" key="2">
    <source>
        <dbReference type="Pfam" id="PF09423"/>
    </source>
</evidence>
<dbReference type="Pfam" id="PF09423">
    <property type="entry name" value="PhoD"/>
    <property type="match status" value="1"/>
</dbReference>
<name>A0ABV7HSE4_9GAMM</name>
<dbReference type="InterPro" id="IPR006311">
    <property type="entry name" value="TAT_signal"/>
</dbReference>
<dbReference type="PROSITE" id="PS51318">
    <property type="entry name" value="TAT"/>
    <property type="match status" value="1"/>
</dbReference>
<evidence type="ECO:0000313" key="3">
    <source>
        <dbReference type="EMBL" id="MFC3155511.1"/>
    </source>
</evidence>
<dbReference type="InterPro" id="IPR018946">
    <property type="entry name" value="PhoD-like_MPP"/>
</dbReference>
<feature type="domain" description="PhoD-like phosphatase metallophosphatase" evidence="2">
    <location>
        <begin position="415"/>
        <end position="669"/>
    </location>
</feature>
<dbReference type="PANTHER" id="PTHR43606">
    <property type="entry name" value="PHOSPHATASE, PUTATIVE (AFU_ORTHOLOGUE AFUA_6G08710)-RELATED"/>
    <property type="match status" value="1"/>
</dbReference>
<feature type="signal peptide" evidence="1">
    <location>
        <begin position="1"/>
        <end position="27"/>
    </location>
</feature>
<feature type="chain" id="PRO_5045455580" evidence="1">
    <location>
        <begin position="28"/>
        <end position="779"/>
    </location>
</feature>
<gene>
    <name evidence="3" type="ORF">ACFOEB_09905</name>
</gene>
<keyword evidence="4" id="KW-1185">Reference proteome</keyword>
<dbReference type="EMBL" id="JBHRTL010000006">
    <property type="protein sequence ID" value="MFC3155511.1"/>
    <property type="molecule type" value="Genomic_DNA"/>
</dbReference>
<dbReference type="RefSeq" id="WP_382416252.1">
    <property type="nucleotide sequence ID" value="NZ_AP031500.1"/>
</dbReference>
<keyword evidence="1" id="KW-0732">Signal</keyword>
<proteinExistence type="predicted"/>
<comment type="caution">
    <text evidence="3">The sequence shown here is derived from an EMBL/GenBank/DDBJ whole genome shotgun (WGS) entry which is preliminary data.</text>
</comment>